<evidence type="ECO:0008006" key="3">
    <source>
        <dbReference type="Google" id="ProtNLM"/>
    </source>
</evidence>
<dbReference type="Proteomes" id="UP000242715">
    <property type="component" value="Unassembled WGS sequence"/>
</dbReference>
<organism evidence="1 2">
    <name type="scientific">Trifolium subterraneum</name>
    <name type="common">Subterranean clover</name>
    <dbReference type="NCBI Taxonomy" id="3900"/>
    <lineage>
        <taxon>Eukaryota</taxon>
        <taxon>Viridiplantae</taxon>
        <taxon>Streptophyta</taxon>
        <taxon>Embryophyta</taxon>
        <taxon>Tracheophyta</taxon>
        <taxon>Spermatophyta</taxon>
        <taxon>Magnoliopsida</taxon>
        <taxon>eudicotyledons</taxon>
        <taxon>Gunneridae</taxon>
        <taxon>Pentapetalae</taxon>
        <taxon>rosids</taxon>
        <taxon>fabids</taxon>
        <taxon>Fabales</taxon>
        <taxon>Fabaceae</taxon>
        <taxon>Papilionoideae</taxon>
        <taxon>50 kb inversion clade</taxon>
        <taxon>NPAAA clade</taxon>
        <taxon>Hologalegina</taxon>
        <taxon>IRL clade</taxon>
        <taxon>Trifolieae</taxon>
        <taxon>Trifolium</taxon>
    </lineage>
</organism>
<reference evidence="2" key="1">
    <citation type="journal article" date="2017" name="Front. Plant Sci.">
        <title>Climate Clever Clovers: New Paradigm to Reduce the Environmental Footprint of Ruminants by Breeding Low Methanogenic Forages Utilizing Haplotype Variation.</title>
        <authorList>
            <person name="Kaur P."/>
            <person name="Appels R."/>
            <person name="Bayer P.E."/>
            <person name="Keeble-Gagnere G."/>
            <person name="Wang J."/>
            <person name="Hirakawa H."/>
            <person name="Shirasawa K."/>
            <person name="Vercoe P."/>
            <person name="Stefanova K."/>
            <person name="Durmic Z."/>
            <person name="Nichols P."/>
            <person name="Revell C."/>
            <person name="Isobe S.N."/>
            <person name="Edwards D."/>
            <person name="Erskine W."/>
        </authorList>
    </citation>
    <scope>NUCLEOTIDE SEQUENCE [LARGE SCALE GENOMIC DNA]</scope>
    <source>
        <strain evidence="2">cv. Daliak</strain>
    </source>
</reference>
<dbReference type="EMBL" id="DF973633">
    <property type="protein sequence ID" value="GAU36553.1"/>
    <property type="molecule type" value="Genomic_DNA"/>
</dbReference>
<evidence type="ECO:0000313" key="1">
    <source>
        <dbReference type="EMBL" id="GAU36553.1"/>
    </source>
</evidence>
<name>A0A2Z6N387_TRISU</name>
<dbReference type="AlphaFoldDB" id="A0A2Z6N387"/>
<gene>
    <name evidence="1" type="ORF">TSUD_277590</name>
</gene>
<proteinExistence type="predicted"/>
<evidence type="ECO:0000313" key="2">
    <source>
        <dbReference type="Proteomes" id="UP000242715"/>
    </source>
</evidence>
<dbReference type="OrthoDB" id="845805at2759"/>
<sequence length="102" mass="11462">MGLRNILLESDSIQVASYPSLDGSILLVFIIHVATTAREQHATNNSAINVNKWGKLATREFKCNVDATIFYRDTGYGIGMCIRDEEGHFVKAKHRIVVIRNK</sequence>
<keyword evidence="2" id="KW-1185">Reference proteome</keyword>
<accession>A0A2Z6N387</accession>
<protein>
    <recommendedName>
        <fullName evidence="3">RNase H type-1 domain-containing protein</fullName>
    </recommendedName>
</protein>